<protein>
    <submittedName>
        <fullName evidence="1">Uncharacterized protein</fullName>
    </submittedName>
</protein>
<proteinExistence type="predicted"/>
<dbReference type="AlphaFoldDB" id="A0A6J4VXE0"/>
<evidence type="ECO:0000313" key="1">
    <source>
        <dbReference type="EMBL" id="CAA9590392.1"/>
    </source>
</evidence>
<sequence>MFAIASSLGIALRQFGPNWLALPLSHRYFAGAQATPGLTNPDTRVGVKVSYSS</sequence>
<dbReference type="EMBL" id="CADCWO010000262">
    <property type="protein sequence ID" value="CAA9590392.1"/>
    <property type="molecule type" value="Genomic_DNA"/>
</dbReference>
<name>A0A6J4VXE0_9CYAN</name>
<gene>
    <name evidence="1" type="ORF">AVDCRST_MAG81-5097</name>
</gene>
<accession>A0A6J4VXE0</accession>
<organism evidence="1">
    <name type="scientific">uncultured Synechococcales cyanobacterium</name>
    <dbReference type="NCBI Taxonomy" id="1936017"/>
    <lineage>
        <taxon>Bacteria</taxon>
        <taxon>Bacillati</taxon>
        <taxon>Cyanobacteriota</taxon>
        <taxon>Cyanophyceae</taxon>
        <taxon>Synechococcales</taxon>
        <taxon>environmental samples</taxon>
    </lineage>
</organism>
<reference evidence="1" key="1">
    <citation type="submission" date="2020-02" db="EMBL/GenBank/DDBJ databases">
        <authorList>
            <person name="Meier V. D."/>
        </authorList>
    </citation>
    <scope>NUCLEOTIDE SEQUENCE</scope>
    <source>
        <strain evidence="1">AVDCRST_MAG81</strain>
    </source>
</reference>